<name>A0A7Y0GB11_9SPHN</name>
<organism evidence="3 4">
    <name type="scientific">Novosphingobium olei</name>
    <dbReference type="NCBI Taxonomy" id="2728851"/>
    <lineage>
        <taxon>Bacteria</taxon>
        <taxon>Pseudomonadati</taxon>
        <taxon>Pseudomonadota</taxon>
        <taxon>Alphaproteobacteria</taxon>
        <taxon>Sphingomonadales</taxon>
        <taxon>Sphingomonadaceae</taxon>
        <taxon>Novosphingobium</taxon>
    </lineage>
</organism>
<accession>A0A7Y0GB11</accession>
<dbReference type="SUPFAM" id="SSF53067">
    <property type="entry name" value="Actin-like ATPase domain"/>
    <property type="match status" value="1"/>
</dbReference>
<dbReference type="InterPro" id="IPR018484">
    <property type="entry name" value="FGGY_N"/>
</dbReference>
<keyword evidence="3" id="KW-0808">Transferase</keyword>
<evidence type="ECO:0000259" key="1">
    <source>
        <dbReference type="Pfam" id="PF00370"/>
    </source>
</evidence>
<dbReference type="Pfam" id="PF21546">
    <property type="entry name" value="FGGY_C_2"/>
    <property type="match status" value="1"/>
</dbReference>
<proteinExistence type="predicted"/>
<reference evidence="3 4" key="1">
    <citation type="submission" date="2020-04" db="EMBL/GenBank/DDBJ databases">
        <title>Novosphingobium sp. TW-4 isolated from soil.</title>
        <authorList>
            <person name="Dahal R.H."/>
            <person name="Chaudhary D.K."/>
        </authorList>
    </citation>
    <scope>NUCLEOTIDE SEQUENCE [LARGE SCALE GENOMIC DNA]</scope>
    <source>
        <strain evidence="3 4">TW-4</strain>
    </source>
</reference>
<protein>
    <submittedName>
        <fullName evidence="3">Carbohydrate kinase</fullName>
    </submittedName>
</protein>
<comment type="caution">
    <text evidence="3">The sequence shown here is derived from an EMBL/GenBank/DDBJ whole genome shotgun (WGS) entry which is preliminary data.</text>
</comment>
<dbReference type="AlphaFoldDB" id="A0A7Y0GB11"/>
<feature type="domain" description="Carbohydrate kinase FGGY N-terminal" evidence="1">
    <location>
        <begin position="143"/>
        <end position="251"/>
    </location>
</feature>
<dbReference type="Gene3D" id="3.30.420.40">
    <property type="match status" value="3"/>
</dbReference>
<evidence type="ECO:0000313" key="4">
    <source>
        <dbReference type="Proteomes" id="UP000583556"/>
    </source>
</evidence>
<dbReference type="Proteomes" id="UP000583556">
    <property type="component" value="Unassembled WGS sequence"/>
</dbReference>
<keyword evidence="4" id="KW-1185">Reference proteome</keyword>
<keyword evidence="3" id="KW-0418">Kinase</keyword>
<dbReference type="GO" id="GO:0016301">
    <property type="term" value="F:kinase activity"/>
    <property type="evidence" value="ECO:0007669"/>
    <property type="project" value="UniProtKB-KW"/>
</dbReference>
<dbReference type="InterPro" id="IPR049382">
    <property type="entry name" value="FGGY_C_2"/>
</dbReference>
<feature type="domain" description="Carbohydrate kinase FGGY C-terminal" evidence="2">
    <location>
        <begin position="262"/>
        <end position="452"/>
    </location>
</feature>
<dbReference type="InterPro" id="IPR043129">
    <property type="entry name" value="ATPase_NBD"/>
</dbReference>
<gene>
    <name evidence="3" type="ORF">HHL27_12545</name>
</gene>
<dbReference type="GO" id="GO:0005975">
    <property type="term" value="P:carbohydrate metabolic process"/>
    <property type="evidence" value="ECO:0007669"/>
    <property type="project" value="InterPro"/>
</dbReference>
<sequence>MIDIDHLTQSRESSVPNGTTIVIDLGKTLSKVSLWDPAGQMLDRQVRPNTPIEVDGVRRLDAGGTAQWLLETLGRHAGHPVRTIVPVGHGAAVCALDQGRLAFPPLDYEEELPEELLAEYRAARDPFSVTGSPALSGGLNFGAQLFWMERLYPQIMARAALVPWAQYWAFFLTGRAVSEVTSLGCHSDLWNPRAQDFSPLAERMGWAEKLKPVVRASDVVGTLTPDIAAATGLSPDVEVLAGLHDSNAALLAARGFAEIADNEATVLSTGTWFIAMRTPQRVPARTVDTAVLPEERDCLVNVDAYGNPVPSARFMGGREIETLIEIDTRRVDIKPDQPALLAAVPEVLRNNRMILPTLCGGCGPYPNATFTWVNRPDDWYERRALACLYAALVADTSLDLIGASERLLVEGRFAEAEVFVRALATLRPDCQVFTAIAHNDVSFGALRLIDPGLKPQGDLVRVRPLDADLDTYRSRWLAEVEAANVSNAA</sequence>
<dbReference type="EMBL" id="JABBGM010000005">
    <property type="protein sequence ID" value="NML94494.1"/>
    <property type="molecule type" value="Genomic_DNA"/>
</dbReference>
<dbReference type="CDD" id="cd07772">
    <property type="entry name" value="ASKHA_NBD_FGGY_NaCK-like"/>
    <property type="match status" value="1"/>
</dbReference>
<evidence type="ECO:0000259" key="2">
    <source>
        <dbReference type="Pfam" id="PF21546"/>
    </source>
</evidence>
<dbReference type="Pfam" id="PF00370">
    <property type="entry name" value="FGGY_N"/>
    <property type="match status" value="1"/>
</dbReference>
<evidence type="ECO:0000313" key="3">
    <source>
        <dbReference type="EMBL" id="NML94494.1"/>
    </source>
</evidence>